<name>A0A8B9X9P1_BOSMU</name>
<feature type="compositionally biased region" description="Basic and acidic residues" evidence="3">
    <location>
        <begin position="25"/>
        <end position="48"/>
    </location>
</feature>
<dbReference type="InterPro" id="IPR002209">
    <property type="entry name" value="Fibroblast_GF_fam"/>
</dbReference>
<evidence type="ECO:0000313" key="4">
    <source>
        <dbReference type="Ensembl" id="ENSBGRP00000019333.1"/>
    </source>
</evidence>
<dbReference type="Proteomes" id="UP000694520">
    <property type="component" value="Chromosome 5"/>
</dbReference>
<dbReference type="InterPro" id="IPR008996">
    <property type="entry name" value="IL1/FGF"/>
</dbReference>
<dbReference type="PRINTS" id="PR00262">
    <property type="entry name" value="IL1HBGF"/>
</dbReference>
<evidence type="ECO:0000313" key="5">
    <source>
        <dbReference type="Proteomes" id="UP000694520"/>
    </source>
</evidence>
<dbReference type="GO" id="GO:0008083">
    <property type="term" value="F:growth factor activity"/>
    <property type="evidence" value="ECO:0007669"/>
    <property type="project" value="UniProtKB-KW"/>
</dbReference>
<feature type="region of interest" description="Disordered" evidence="3">
    <location>
        <begin position="339"/>
        <end position="394"/>
    </location>
</feature>
<reference evidence="4" key="3">
    <citation type="submission" date="2025-09" db="UniProtKB">
        <authorList>
            <consortium name="Ensembl"/>
        </authorList>
    </citation>
    <scope>IDENTIFICATION</scope>
</reference>
<organism evidence="4 5">
    <name type="scientific">Bos mutus grunniens</name>
    <name type="common">Wild yak</name>
    <name type="synonym">Bos grunniens</name>
    <dbReference type="NCBI Taxonomy" id="30521"/>
    <lineage>
        <taxon>Eukaryota</taxon>
        <taxon>Metazoa</taxon>
        <taxon>Chordata</taxon>
        <taxon>Craniata</taxon>
        <taxon>Vertebrata</taxon>
        <taxon>Euteleostomi</taxon>
        <taxon>Mammalia</taxon>
        <taxon>Eutheria</taxon>
        <taxon>Laurasiatheria</taxon>
        <taxon>Artiodactyla</taxon>
        <taxon>Ruminantia</taxon>
        <taxon>Pecora</taxon>
        <taxon>Bovidae</taxon>
        <taxon>Bovinae</taxon>
        <taxon>Bos</taxon>
    </lineage>
</organism>
<keyword evidence="5" id="KW-1185">Reference proteome</keyword>
<feature type="compositionally biased region" description="Basic residues" evidence="3">
    <location>
        <begin position="270"/>
        <end position="279"/>
    </location>
</feature>
<feature type="region of interest" description="Disordered" evidence="3">
    <location>
        <begin position="232"/>
        <end position="303"/>
    </location>
</feature>
<feature type="region of interest" description="Disordered" evidence="3">
    <location>
        <begin position="25"/>
        <end position="67"/>
    </location>
</feature>
<dbReference type="Gene3D" id="2.80.10.50">
    <property type="match status" value="1"/>
</dbReference>
<feature type="compositionally biased region" description="Low complexity" evidence="3">
    <location>
        <begin position="361"/>
        <end position="371"/>
    </location>
</feature>
<dbReference type="Pfam" id="PF00167">
    <property type="entry name" value="FGF"/>
    <property type="match status" value="1"/>
</dbReference>
<proteinExistence type="inferred from homology"/>
<evidence type="ECO:0000256" key="2">
    <source>
        <dbReference type="ARBA" id="ARBA00023030"/>
    </source>
</evidence>
<evidence type="ECO:0000256" key="1">
    <source>
        <dbReference type="ARBA" id="ARBA00007936"/>
    </source>
</evidence>
<dbReference type="SUPFAM" id="SSF50353">
    <property type="entry name" value="Cytokine"/>
    <property type="match status" value="1"/>
</dbReference>
<dbReference type="GeneTree" id="ENSGT00940000160821"/>
<evidence type="ECO:0000256" key="3">
    <source>
        <dbReference type="SAM" id="MobiDB-lite"/>
    </source>
</evidence>
<accession>A0A8B9X9P1</accession>
<dbReference type="SMART" id="SM00442">
    <property type="entry name" value="FGF"/>
    <property type="match status" value="1"/>
</dbReference>
<dbReference type="Ensembl" id="ENSBGRT00000022389.1">
    <property type="protein sequence ID" value="ENSBGRP00000019333.1"/>
    <property type="gene ID" value="ENSBGRG00000012220.1"/>
</dbReference>
<protein>
    <recommendedName>
        <fullName evidence="6">Fibroblast growth factor 23</fullName>
    </recommendedName>
</protein>
<dbReference type="PANTHER" id="PTHR11486">
    <property type="entry name" value="FIBROBLAST GROWTH FACTOR"/>
    <property type="match status" value="1"/>
</dbReference>
<reference evidence="4" key="1">
    <citation type="submission" date="2019-05" db="EMBL/GenBank/DDBJ databases">
        <authorList>
            <person name="Zhang S."/>
            <person name="Liu J."/>
        </authorList>
    </citation>
    <scope>NUCLEOTIDE SEQUENCE [LARGE SCALE GENOMIC DNA]</scope>
</reference>
<keyword evidence="2" id="KW-0339">Growth factor</keyword>
<feature type="compositionally biased region" description="Low complexity" evidence="3">
    <location>
        <begin position="379"/>
        <end position="394"/>
    </location>
</feature>
<evidence type="ECO:0008006" key="6">
    <source>
        <dbReference type="Google" id="ProtNLM"/>
    </source>
</evidence>
<dbReference type="AlphaFoldDB" id="A0A8B9X9P1"/>
<reference evidence="4" key="2">
    <citation type="submission" date="2025-08" db="UniProtKB">
        <authorList>
            <consortium name="Ensembl"/>
        </authorList>
    </citation>
    <scope>IDENTIFICATION</scope>
</reference>
<sequence>MWTPEFFLFDVTLLPFKSLKGKKEGMQLRSLRPETSKEEEKEAGRVREAGSGFRLSTDHSESCDAGGPPGALGLHPELCGPSLSQQLPLLGSSWGGLTHLYTATARNSYHLQIHGDGHVDGSPQQTVYSALMIRSEDAGFVVITGVMSRRYLCMDFTGNIFGSHHFNPESCRFRQRTLENGYDVYHSPQHRFLVSLGRAKRAFLPGTNPPPYAQFLSRRNEIPLPHFAATARPRRHTRSAHDGGDPLSVPAARPRHARARRLLPGAAQRRGLRPCRQRPARGAPRTPPGRARRLRGRRALPALPRLRLGRPTWESHIVSWGTGSPATPSTGGGVEWRLPLGKTGTPCSRGNRPLRPAGWNSSPSSSHLSTHPWERRCPHPLSSSPSCPLHQSNH</sequence>
<comment type="similarity">
    <text evidence="1">Belongs to the heparin-binding growth factors family.</text>
</comment>